<dbReference type="Gene3D" id="3.20.20.105">
    <property type="entry name" value="Queuine tRNA-ribosyltransferase-like"/>
    <property type="match status" value="1"/>
</dbReference>
<dbReference type="EMBL" id="JH719382">
    <property type="protein sequence ID" value="EJB01736.1"/>
    <property type="molecule type" value="Genomic_DNA"/>
</dbReference>
<dbReference type="InterPro" id="IPR000157">
    <property type="entry name" value="TIR_dom"/>
</dbReference>
<dbReference type="Gene3D" id="3.40.50.10140">
    <property type="entry name" value="Toll/interleukin-1 receptor homology (TIR) domain"/>
    <property type="match status" value="1"/>
</dbReference>
<dbReference type="OrthoDB" id="8457080at2"/>
<feature type="domain" description="TIR" evidence="1">
    <location>
        <begin position="4"/>
        <end position="110"/>
    </location>
</feature>
<dbReference type="GO" id="GO:0006400">
    <property type="term" value="P:tRNA modification"/>
    <property type="evidence" value="ECO:0007669"/>
    <property type="project" value="InterPro"/>
</dbReference>
<dbReference type="SUPFAM" id="SSF51713">
    <property type="entry name" value="tRNA-guanine transglycosylase"/>
    <property type="match status" value="1"/>
</dbReference>
<sequence>MSDVYVIHASEDDIITGEIVALLKKHWDVWWDDTLVGDFVQIVPQQIAKTKCVVAIMSVDSTVKETVIDEMRLARDAGVAILPLMIDDARLPYTYGSLSRVDFRLWDRTEGHPLFQKLLRKISTLVPRRVPSKRPSSVANTSLSLPAVFLSVSSHETQLAPLDAVKALRVFGSPTVLVSAYDLWRDRRPKGIESELEQIRAADGIVLIDSGNYEATRRGDAEWVADRFHEALEGIPHDWSYCFDVMDPSPDPVMAANEVIEAVRRDARATGSNVLPIVHAHRTAAGFVTSQLPTVVRAVTDALKPSIIAVAERELGRGLIERAETVRAIRRTLDQLPSYQPVHCLGTGNPWSIALLAAAGADSFDGLEWCRMAIDHATNRLNHYQHYDFFMYQTEFSDSQVTLAAIDDDRIDYAGKVAFHNLDYYRSFAAKLYEHAHTDRMEAFILKTLGDGATNQITDQLPGIFAE</sequence>
<dbReference type="InterPro" id="IPR036511">
    <property type="entry name" value="TGT-like_sf"/>
</dbReference>
<dbReference type="InterPro" id="IPR035897">
    <property type="entry name" value="Toll_tir_struct_dom_sf"/>
</dbReference>
<reference evidence="2 3" key="1">
    <citation type="submission" date="2012-02" db="EMBL/GenBank/DDBJ databases">
        <title>Improved High-Quality Draft Sequence of Rhizobium leguminosarum bv. trifolii WSM597.</title>
        <authorList>
            <consortium name="US DOE Joint Genome Institute"/>
            <person name="Lucas S."/>
            <person name="Han J."/>
            <person name="Lapidus A."/>
            <person name="Cheng J.-F."/>
            <person name="Goodwin L."/>
            <person name="Pitluck S."/>
            <person name="Peters L."/>
            <person name="Ovchinnikova G."/>
            <person name="Held B."/>
            <person name="Detter J.C."/>
            <person name="Han C."/>
            <person name="Tapia R."/>
            <person name="Land M."/>
            <person name="Hauser L."/>
            <person name="Kyrpides N."/>
            <person name="Ivanova N."/>
            <person name="Pagani I."/>
            <person name="Brau L."/>
            <person name="Yates R."/>
            <person name="O'Hara G."/>
            <person name="Rui T."/>
            <person name="Howieson J."/>
            <person name="Reeve W."/>
            <person name="Woyke T."/>
        </authorList>
    </citation>
    <scope>NUCLEOTIDE SEQUENCE [LARGE SCALE GENOMIC DNA]</scope>
    <source>
        <strain evidence="2 3">WSM597</strain>
    </source>
</reference>
<dbReference type="GO" id="GO:0016740">
    <property type="term" value="F:transferase activity"/>
    <property type="evidence" value="ECO:0007669"/>
    <property type="project" value="UniProtKB-KW"/>
</dbReference>
<dbReference type="GO" id="GO:0007165">
    <property type="term" value="P:signal transduction"/>
    <property type="evidence" value="ECO:0007669"/>
    <property type="project" value="InterPro"/>
</dbReference>
<dbReference type="Proteomes" id="UP000005092">
    <property type="component" value="Unassembled WGS sequence"/>
</dbReference>
<keyword evidence="2" id="KW-0808">Transferase</keyword>
<evidence type="ECO:0000313" key="2">
    <source>
        <dbReference type="EMBL" id="EJB01736.1"/>
    </source>
</evidence>
<accession>I9WZ20</accession>
<name>I9WZ20_RHILT</name>
<evidence type="ECO:0000313" key="3">
    <source>
        <dbReference type="Proteomes" id="UP000005092"/>
    </source>
</evidence>
<dbReference type="Pfam" id="PF13676">
    <property type="entry name" value="TIR_2"/>
    <property type="match status" value="1"/>
</dbReference>
<gene>
    <name evidence="2" type="ORF">Rleg9DRAFT_0476</name>
</gene>
<evidence type="ECO:0000259" key="1">
    <source>
        <dbReference type="Pfam" id="PF13676"/>
    </source>
</evidence>
<organism evidence="2 3">
    <name type="scientific">Rhizobium leguminosarum bv. trifolii WSM597</name>
    <dbReference type="NCBI Taxonomy" id="754764"/>
    <lineage>
        <taxon>Bacteria</taxon>
        <taxon>Pseudomonadati</taxon>
        <taxon>Pseudomonadota</taxon>
        <taxon>Alphaproteobacteria</taxon>
        <taxon>Hyphomicrobiales</taxon>
        <taxon>Rhizobiaceae</taxon>
        <taxon>Rhizobium/Agrobacterium group</taxon>
        <taxon>Rhizobium</taxon>
    </lineage>
</organism>
<proteinExistence type="predicted"/>
<dbReference type="SUPFAM" id="SSF52200">
    <property type="entry name" value="Toll/Interleukin receptor TIR domain"/>
    <property type="match status" value="1"/>
</dbReference>
<dbReference type="HOGENOM" id="CLU_585088_0_0_5"/>
<dbReference type="RefSeq" id="WP_003595227.1">
    <property type="nucleotide sequence ID" value="NZ_JH719382.1"/>
</dbReference>
<protein>
    <submittedName>
        <fullName evidence="2">Queuine/archaeosine tRNA-ribosyltransferase</fullName>
    </submittedName>
</protein>
<dbReference type="AlphaFoldDB" id="I9WZ20"/>